<dbReference type="InterPro" id="IPR036291">
    <property type="entry name" value="NAD(P)-bd_dom_sf"/>
</dbReference>
<dbReference type="SUPFAM" id="SSF51735">
    <property type="entry name" value="NAD(P)-binding Rossmann-fold domains"/>
    <property type="match status" value="1"/>
</dbReference>
<dbReference type="InterPro" id="IPR016040">
    <property type="entry name" value="NAD(P)-bd_dom"/>
</dbReference>
<dbReference type="EMBL" id="PCWA01000030">
    <property type="protein sequence ID" value="PIQ89630.1"/>
    <property type="molecule type" value="Genomic_DNA"/>
</dbReference>
<feature type="domain" description="NAD(P)-binding" evidence="14">
    <location>
        <begin position="5"/>
        <end position="313"/>
    </location>
</feature>
<evidence type="ECO:0000256" key="13">
    <source>
        <dbReference type="ARBA" id="ARBA00023239"/>
    </source>
</evidence>
<gene>
    <name evidence="15" type="ORF">COV72_02110</name>
</gene>
<evidence type="ECO:0000256" key="3">
    <source>
        <dbReference type="ARBA" id="ARBA00005100"/>
    </source>
</evidence>
<keyword evidence="10" id="KW-0520">NAD</keyword>
<dbReference type="PANTHER" id="PTHR43078:SF6">
    <property type="entry name" value="UDP-GLUCURONIC ACID DECARBOXYLASE 1"/>
    <property type="match status" value="1"/>
</dbReference>
<accession>A0A2H0LYX5</accession>
<keyword evidence="8" id="KW-0735">Signal-anchor</keyword>
<evidence type="ECO:0000259" key="14">
    <source>
        <dbReference type="Pfam" id="PF16363"/>
    </source>
</evidence>
<evidence type="ECO:0000313" key="15">
    <source>
        <dbReference type="EMBL" id="PIQ89630.1"/>
    </source>
</evidence>
<dbReference type="GO" id="GO:0005737">
    <property type="term" value="C:cytoplasm"/>
    <property type="evidence" value="ECO:0007669"/>
    <property type="project" value="TreeGrafter"/>
</dbReference>
<dbReference type="PRINTS" id="PR01713">
    <property type="entry name" value="NUCEPIMERASE"/>
</dbReference>
<name>A0A2H0LYX5_9BACT</name>
<evidence type="ECO:0000313" key="16">
    <source>
        <dbReference type="Proteomes" id="UP000229641"/>
    </source>
</evidence>
<dbReference type="Gene3D" id="3.40.50.720">
    <property type="entry name" value="NAD(P)-binding Rossmann-like Domain"/>
    <property type="match status" value="1"/>
</dbReference>
<dbReference type="GO" id="GO:0042732">
    <property type="term" value="P:D-xylose metabolic process"/>
    <property type="evidence" value="ECO:0007669"/>
    <property type="project" value="InterPro"/>
</dbReference>
<evidence type="ECO:0000256" key="10">
    <source>
        <dbReference type="ARBA" id="ARBA00023027"/>
    </source>
</evidence>
<keyword evidence="13" id="KW-0456">Lyase</keyword>
<comment type="similarity">
    <text evidence="4">Belongs to the NAD(P)-dependent epimerase/dehydratase family. UDP-glucuronic acid decarboxylase subfamily.</text>
</comment>
<keyword evidence="7" id="KW-0210">Decarboxylase</keyword>
<keyword evidence="6" id="KW-0812">Transmembrane</keyword>
<dbReference type="UniPathway" id="UPA00796">
    <property type="reaction ID" value="UER00771"/>
</dbReference>
<evidence type="ECO:0000256" key="8">
    <source>
        <dbReference type="ARBA" id="ARBA00022968"/>
    </source>
</evidence>
<dbReference type="Pfam" id="PF16363">
    <property type="entry name" value="GDP_Man_Dehyd"/>
    <property type="match status" value="1"/>
</dbReference>
<evidence type="ECO:0000256" key="2">
    <source>
        <dbReference type="ARBA" id="ARBA00004447"/>
    </source>
</evidence>
<keyword evidence="12" id="KW-0472">Membrane</keyword>
<dbReference type="GO" id="GO:0048040">
    <property type="term" value="F:UDP-glucuronate decarboxylase activity"/>
    <property type="evidence" value="ECO:0007669"/>
    <property type="project" value="UniProtKB-EC"/>
</dbReference>
<keyword evidence="11" id="KW-0333">Golgi apparatus</keyword>
<evidence type="ECO:0000256" key="11">
    <source>
        <dbReference type="ARBA" id="ARBA00023034"/>
    </source>
</evidence>
<comment type="pathway">
    <text evidence="3">Nucleotide-sugar biosynthesis; UDP-alpha-D-xylose biosynthesis; UDP-alpha-D-xylose from UDP-alpha-D-glucuronate: step 1/1.</text>
</comment>
<comment type="caution">
    <text evidence="15">The sequence shown here is derived from an EMBL/GenBank/DDBJ whole genome shotgun (WGS) entry which is preliminary data.</text>
</comment>
<comment type="cofactor">
    <cofactor evidence="1">
        <name>NAD(+)</name>
        <dbReference type="ChEBI" id="CHEBI:57540"/>
    </cofactor>
</comment>
<comment type="subcellular location">
    <subcellularLocation>
        <location evidence="2">Golgi apparatus</location>
        <location evidence="2">Golgi stack membrane</location>
        <topology evidence="2">Single-pass type II membrane protein</topology>
    </subcellularLocation>
</comment>
<proteinExistence type="inferred from homology"/>
<dbReference type="InterPro" id="IPR044516">
    <property type="entry name" value="UXS-like"/>
</dbReference>
<dbReference type="GO" id="GO:0070403">
    <property type="term" value="F:NAD+ binding"/>
    <property type="evidence" value="ECO:0007669"/>
    <property type="project" value="InterPro"/>
</dbReference>
<evidence type="ECO:0000256" key="1">
    <source>
        <dbReference type="ARBA" id="ARBA00001911"/>
    </source>
</evidence>
<evidence type="ECO:0000256" key="5">
    <source>
        <dbReference type="ARBA" id="ARBA00012290"/>
    </source>
</evidence>
<dbReference type="Proteomes" id="UP000229641">
    <property type="component" value="Unassembled WGS sequence"/>
</dbReference>
<dbReference type="AlphaFoldDB" id="A0A2H0LYX5"/>
<evidence type="ECO:0000256" key="6">
    <source>
        <dbReference type="ARBA" id="ARBA00022692"/>
    </source>
</evidence>
<protein>
    <recommendedName>
        <fullName evidence="5">UDP-glucuronate decarboxylase</fullName>
        <ecNumber evidence="5">4.1.1.35</ecNumber>
    </recommendedName>
</protein>
<evidence type="ECO:0000256" key="12">
    <source>
        <dbReference type="ARBA" id="ARBA00023136"/>
    </source>
</evidence>
<sequence length="323" mass="36143">MKKILITGVAGMIGSHLLDELIKRGYEVIGTDDLSFGKLEKIQHNLDNKNFKFYDCDILDHDKMNVIAKGVDVIAHLAAVKKLGKEEFDVRIMEVNGRGTESMFALAKSNKARIIFASTSDVYGMSSDIPLREDGDILMGTSSIKRWSYAVSKLYSEHIAFAYYRHYGVPMVVLRYFGGFSPRSSASWSGGHIPIFIDAVLNDKEIIIHGDGKQTRSMAYISDIVNGTVLAMTNDKATGQIINIGNDEELSVIDTAYLIHEIANTGKKLKLKLVPFKELFGNYRDIMRRIPDLTKARNILGYRPSVSLRQGIELTIKAMRKTL</sequence>
<dbReference type="PANTHER" id="PTHR43078">
    <property type="entry name" value="UDP-GLUCURONIC ACID DECARBOXYLASE-RELATED"/>
    <property type="match status" value="1"/>
</dbReference>
<organism evidence="15 16">
    <name type="scientific">Candidatus Ghiorseimicrobium undicola</name>
    <dbReference type="NCBI Taxonomy" id="1974746"/>
    <lineage>
        <taxon>Bacteria</taxon>
        <taxon>Pseudomonadati</taxon>
        <taxon>Candidatus Omnitrophota</taxon>
        <taxon>Candidatus Ghiorseimicrobium</taxon>
    </lineage>
</organism>
<evidence type="ECO:0000256" key="4">
    <source>
        <dbReference type="ARBA" id="ARBA00007505"/>
    </source>
</evidence>
<evidence type="ECO:0000256" key="9">
    <source>
        <dbReference type="ARBA" id="ARBA00022989"/>
    </source>
</evidence>
<dbReference type="GO" id="GO:0033320">
    <property type="term" value="P:UDP-D-xylose biosynthetic process"/>
    <property type="evidence" value="ECO:0007669"/>
    <property type="project" value="UniProtKB-UniPathway"/>
</dbReference>
<reference evidence="15 16" key="1">
    <citation type="submission" date="2017-09" db="EMBL/GenBank/DDBJ databases">
        <title>Depth-based differentiation of microbial function through sediment-hosted aquifers and enrichment of novel symbionts in the deep terrestrial subsurface.</title>
        <authorList>
            <person name="Probst A.J."/>
            <person name="Ladd B."/>
            <person name="Jarett J.K."/>
            <person name="Geller-Mcgrath D.E."/>
            <person name="Sieber C.M."/>
            <person name="Emerson J.B."/>
            <person name="Anantharaman K."/>
            <person name="Thomas B.C."/>
            <person name="Malmstrom R."/>
            <person name="Stieglmeier M."/>
            <person name="Klingl A."/>
            <person name="Woyke T."/>
            <person name="Ryan C.M."/>
            <person name="Banfield J.F."/>
        </authorList>
    </citation>
    <scope>NUCLEOTIDE SEQUENCE [LARGE SCALE GENOMIC DNA]</scope>
    <source>
        <strain evidence="15">CG11_big_fil_rev_8_21_14_0_20_42_13</strain>
    </source>
</reference>
<dbReference type="EC" id="4.1.1.35" evidence="5"/>
<keyword evidence="9" id="KW-1133">Transmembrane helix</keyword>
<evidence type="ECO:0000256" key="7">
    <source>
        <dbReference type="ARBA" id="ARBA00022793"/>
    </source>
</evidence>